<accession>I1HJX6</accession>
<reference evidence="3" key="2">
    <citation type="submission" date="2017-06" db="EMBL/GenBank/DDBJ databases">
        <title>WGS assembly of Brachypodium distachyon.</title>
        <authorList>
            <consortium name="The International Brachypodium Initiative"/>
            <person name="Lucas S."/>
            <person name="Harmon-Smith M."/>
            <person name="Lail K."/>
            <person name="Tice H."/>
            <person name="Grimwood J."/>
            <person name="Bruce D."/>
            <person name="Barry K."/>
            <person name="Shu S."/>
            <person name="Lindquist E."/>
            <person name="Wang M."/>
            <person name="Pitluck S."/>
            <person name="Vogel J.P."/>
            <person name="Garvin D.F."/>
            <person name="Mockler T.C."/>
            <person name="Schmutz J."/>
            <person name="Rokhsar D."/>
            <person name="Bevan M.W."/>
        </authorList>
    </citation>
    <scope>NUCLEOTIDE SEQUENCE</scope>
    <source>
        <strain evidence="3">Bd21</strain>
    </source>
</reference>
<proteinExistence type="predicted"/>
<dbReference type="PANTHER" id="PTHR36384:SF1">
    <property type="entry name" value="SAWADEE PROTEIN"/>
    <property type="match status" value="1"/>
</dbReference>
<dbReference type="GeneID" id="100841826"/>
<dbReference type="EMBL" id="CM000881">
    <property type="protein sequence ID" value="KQK06528.1"/>
    <property type="molecule type" value="Genomic_DNA"/>
</dbReference>
<dbReference type="OrthoDB" id="1866990at2759"/>
<evidence type="ECO:0000313" key="3">
    <source>
        <dbReference type="EMBL" id="KQK06528.1"/>
    </source>
</evidence>
<organism evidence="4">
    <name type="scientific">Brachypodium distachyon</name>
    <name type="common">Purple false brome</name>
    <name type="synonym">Trachynia distachya</name>
    <dbReference type="NCBI Taxonomy" id="15368"/>
    <lineage>
        <taxon>Eukaryota</taxon>
        <taxon>Viridiplantae</taxon>
        <taxon>Streptophyta</taxon>
        <taxon>Embryophyta</taxon>
        <taxon>Tracheophyta</taxon>
        <taxon>Spermatophyta</taxon>
        <taxon>Magnoliopsida</taxon>
        <taxon>Liliopsida</taxon>
        <taxon>Poales</taxon>
        <taxon>Poaceae</taxon>
        <taxon>BOP clade</taxon>
        <taxon>Pooideae</taxon>
        <taxon>Stipodae</taxon>
        <taxon>Brachypodieae</taxon>
        <taxon>Brachypodium</taxon>
    </lineage>
</organism>
<dbReference type="HOGENOM" id="CLU_105623_0_0_1"/>
<dbReference type="GO" id="GO:0003682">
    <property type="term" value="F:chromatin binding"/>
    <property type="evidence" value="ECO:0007669"/>
    <property type="project" value="InterPro"/>
</dbReference>
<dbReference type="Pfam" id="PF16719">
    <property type="entry name" value="SAWADEE"/>
    <property type="match status" value="1"/>
</dbReference>
<feature type="domain" description="SAWADEE" evidence="2">
    <location>
        <begin position="21"/>
        <end position="162"/>
    </location>
</feature>
<sequence>MPTARKRKTRAPPTPRRRPPGLEYRAKSDGSWYSVRLALQEGSLRVMYEEFLEATDEWYDPPAAGGDLASPRDVAALRARFRAVSTALEGARCRDLRPGARLCVGCDIVVGELKFYDAVLDSVTAAKHETVDGEELCACRFTVRWTEGPRAGGLEQVGIDKVYCVRATRPVQDPVLSQFLDVVTKAVSNVEGNAMTTGARLPKTGEGETAHLV</sequence>
<evidence type="ECO:0000259" key="2">
    <source>
        <dbReference type="Pfam" id="PF16719"/>
    </source>
</evidence>
<feature type="compositionally biased region" description="Basic residues" evidence="1">
    <location>
        <begin position="1"/>
        <end position="19"/>
    </location>
</feature>
<dbReference type="OMA" id="WHDPNTA"/>
<reference evidence="4" key="3">
    <citation type="submission" date="2018-08" db="UniProtKB">
        <authorList>
            <consortium name="EnsemblPlants"/>
        </authorList>
    </citation>
    <scope>IDENTIFICATION</scope>
    <source>
        <strain evidence="4">cv. Bd21</strain>
    </source>
</reference>
<dbReference type="RefSeq" id="XP_003566301.1">
    <property type="nucleotide sequence ID" value="XM_003566253.4"/>
</dbReference>
<evidence type="ECO:0000313" key="4">
    <source>
        <dbReference type="EnsemblPlants" id="KQK06528"/>
    </source>
</evidence>
<evidence type="ECO:0000256" key="1">
    <source>
        <dbReference type="SAM" id="MobiDB-lite"/>
    </source>
</evidence>
<feature type="region of interest" description="Disordered" evidence="1">
    <location>
        <begin position="1"/>
        <end position="23"/>
    </location>
</feature>
<evidence type="ECO:0000313" key="5">
    <source>
        <dbReference type="Proteomes" id="UP000008810"/>
    </source>
</evidence>
<dbReference type="InterPro" id="IPR032001">
    <property type="entry name" value="SAWADEE_dom"/>
</dbReference>
<dbReference type="eggNOG" id="ENOG502RYMA">
    <property type="taxonomic scope" value="Eukaryota"/>
</dbReference>
<dbReference type="EnsemblPlants" id="KQK06528">
    <property type="protein sequence ID" value="KQK06528"/>
    <property type="gene ID" value="BRADI_2g26830v3"/>
</dbReference>
<name>I1HJX6_BRADI</name>
<reference evidence="3 4" key="1">
    <citation type="journal article" date="2010" name="Nature">
        <title>Genome sequencing and analysis of the model grass Brachypodium distachyon.</title>
        <authorList>
            <consortium name="International Brachypodium Initiative"/>
        </authorList>
    </citation>
    <scope>NUCLEOTIDE SEQUENCE [LARGE SCALE GENOMIC DNA]</scope>
    <source>
        <strain evidence="3 4">Bd21</strain>
    </source>
</reference>
<keyword evidence="5" id="KW-1185">Reference proteome</keyword>
<dbReference type="KEGG" id="bdi:100841826"/>
<dbReference type="Gramene" id="KQK06528">
    <property type="protein sequence ID" value="KQK06528"/>
    <property type="gene ID" value="BRADI_2g26830v3"/>
</dbReference>
<protein>
    <recommendedName>
        <fullName evidence="2">SAWADEE domain-containing protein</fullName>
    </recommendedName>
</protein>
<dbReference type="PANTHER" id="PTHR36384">
    <property type="entry name" value="SAWADEE PROTEIN"/>
    <property type="match status" value="1"/>
</dbReference>
<dbReference type="AlphaFoldDB" id="I1HJX6"/>
<gene>
    <name evidence="4" type="primary">LOC100841826</name>
    <name evidence="3" type="ORF">BRADI_2g26830v3</name>
</gene>
<dbReference type="Proteomes" id="UP000008810">
    <property type="component" value="Chromosome 2"/>
</dbReference>
<dbReference type="FunCoup" id="I1HJX6">
    <property type="interactions" value="11"/>
</dbReference>
<dbReference type="STRING" id="15368.I1HJX6"/>